<evidence type="ECO:0000313" key="3">
    <source>
        <dbReference type="WBParaSite" id="nRc.2.0.1.t27390-RA"/>
    </source>
</evidence>
<protein>
    <submittedName>
        <fullName evidence="3">Uncharacterized protein</fullName>
    </submittedName>
</protein>
<organism evidence="2 3">
    <name type="scientific">Romanomermis culicivorax</name>
    <name type="common">Nematode worm</name>
    <dbReference type="NCBI Taxonomy" id="13658"/>
    <lineage>
        <taxon>Eukaryota</taxon>
        <taxon>Metazoa</taxon>
        <taxon>Ecdysozoa</taxon>
        <taxon>Nematoda</taxon>
        <taxon>Enoplea</taxon>
        <taxon>Dorylaimia</taxon>
        <taxon>Mermithida</taxon>
        <taxon>Mermithoidea</taxon>
        <taxon>Mermithidae</taxon>
        <taxon>Romanomermis</taxon>
    </lineage>
</organism>
<evidence type="ECO:0000256" key="1">
    <source>
        <dbReference type="SAM" id="MobiDB-lite"/>
    </source>
</evidence>
<dbReference type="WBParaSite" id="nRc.2.0.1.t27390-RA">
    <property type="protein sequence ID" value="nRc.2.0.1.t27390-RA"/>
    <property type="gene ID" value="nRc.2.0.1.g27390"/>
</dbReference>
<keyword evidence="2" id="KW-1185">Reference proteome</keyword>
<feature type="region of interest" description="Disordered" evidence="1">
    <location>
        <begin position="103"/>
        <end position="139"/>
    </location>
</feature>
<dbReference type="AlphaFoldDB" id="A0A915JMI3"/>
<name>A0A915JMI3_ROMCU</name>
<feature type="compositionally biased region" description="Low complexity" evidence="1">
    <location>
        <begin position="103"/>
        <end position="115"/>
    </location>
</feature>
<accession>A0A915JMI3</accession>
<sequence length="139" mass="15415">MEKAQPPQQTNDEVNLFFPQISRSPFNKISLKRHEGVGFHEFQLAILPPSIVAVSCLCVAFGRLMGDEDASSRMLFALQPILKVDTFVYEPYVETVRQFLNSMSSGGNQSSTSSFENEKSSPESSTTGTPTDIRDVDFS</sequence>
<evidence type="ECO:0000313" key="2">
    <source>
        <dbReference type="Proteomes" id="UP000887565"/>
    </source>
</evidence>
<proteinExistence type="predicted"/>
<dbReference type="Proteomes" id="UP000887565">
    <property type="component" value="Unplaced"/>
</dbReference>
<reference evidence="3" key="1">
    <citation type="submission" date="2022-11" db="UniProtKB">
        <authorList>
            <consortium name="WormBaseParasite"/>
        </authorList>
    </citation>
    <scope>IDENTIFICATION</scope>
</reference>
<feature type="compositionally biased region" description="Low complexity" evidence="1">
    <location>
        <begin position="122"/>
        <end position="131"/>
    </location>
</feature>